<dbReference type="PANTHER" id="PTHR31297:SF41">
    <property type="entry name" value="ENDOGLUCANASE, PUTATIVE (AFU_ORTHOLOGUE AFUA_5G01830)-RELATED"/>
    <property type="match status" value="1"/>
</dbReference>
<feature type="signal peptide" evidence="9">
    <location>
        <begin position="1"/>
        <end position="18"/>
    </location>
</feature>
<dbReference type="InterPro" id="IPR005084">
    <property type="entry name" value="CBM6"/>
</dbReference>
<dbReference type="SMART" id="SM00606">
    <property type="entry name" value="CBD_IV"/>
    <property type="match status" value="1"/>
</dbReference>
<keyword evidence="6 8" id="KW-0326">Glycosidase</keyword>
<dbReference type="SUPFAM" id="SSF49785">
    <property type="entry name" value="Galactose-binding domain-like"/>
    <property type="match status" value="1"/>
</dbReference>
<evidence type="ECO:0000256" key="1">
    <source>
        <dbReference type="ARBA" id="ARBA00005641"/>
    </source>
</evidence>
<comment type="similarity">
    <text evidence="1 8">Belongs to the glycosyl hydrolase 5 (cellulase A) family.</text>
</comment>
<evidence type="ECO:0000256" key="3">
    <source>
        <dbReference type="ARBA" id="ARBA00022801"/>
    </source>
</evidence>
<dbReference type="OrthoDB" id="9800955at2"/>
<evidence type="ECO:0000256" key="4">
    <source>
        <dbReference type="ARBA" id="ARBA00023001"/>
    </source>
</evidence>
<dbReference type="InterPro" id="IPR017853">
    <property type="entry name" value="GH"/>
</dbReference>
<keyword evidence="7" id="KW-0624">Polysaccharide degradation</keyword>
<name>A0A418N2Y3_9FLAO</name>
<dbReference type="SUPFAM" id="SSF51445">
    <property type="entry name" value="(Trans)glycosidases"/>
    <property type="match status" value="1"/>
</dbReference>
<dbReference type="InterPro" id="IPR001547">
    <property type="entry name" value="Glyco_hydro_5"/>
</dbReference>
<reference evidence="12 14" key="2">
    <citation type="submission" date="2019-07" db="EMBL/GenBank/DDBJ databases">
        <title>Draft genome of two Muricauda strains isolated from deep sea.</title>
        <authorList>
            <person name="Sun C."/>
        </authorList>
    </citation>
    <scope>NUCLEOTIDE SEQUENCE [LARGE SCALE GENOMIC DNA]</scope>
    <source>
        <strain evidence="12 14">NH166</strain>
    </source>
</reference>
<dbReference type="Pfam" id="PF00150">
    <property type="entry name" value="Cellulase"/>
    <property type="match status" value="1"/>
</dbReference>
<evidence type="ECO:0000256" key="7">
    <source>
        <dbReference type="ARBA" id="ARBA00023326"/>
    </source>
</evidence>
<organism evidence="11 13">
    <name type="scientific">Flagellimonas aequoris</name>
    <dbReference type="NCBI Taxonomy" id="2306997"/>
    <lineage>
        <taxon>Bacteria</taxon>
        <taxon>Pseudomonadati</taxon>
        <taxon>Bacteroidota</taxon>
        <taxon>Flavobacteriia</taxon>
        <taxon>Flavobacteriales</taxon>
        <taxon>Flavobacteriaceae</taxon>
        <taxon>Flagellimonas</taxon>
    </lineage>
</organism>
<dbReference type="PANTHER" id="PTHR31297">
    <property type="entry name" value="GLUCAN ENDO-1,6-BETA-GLUCOSIDASE B"/>
    <property type="match status" value="1"/>
</dbReference>
<dbReference type="EMBL" id="VNWL01000030">
    <property type="protein sequence ID" value="TXJ99464.1"/>
    <property type="molecule type" value="Genomic_DNA"/>
</dbReference>
<dbReference type="AlphaFoldDB" id="A0A418N2Y3"/>
<gene>
    <name evidence="11" type="ORF">D2U88_19135</name>
    <name evidence="12" type="ORF">FQ019_18915</name>
</gene>
<evidence type="ECO:0000256" key="6">
    <source>
        <dbReference type="ARBA" id="ARBA00023295"/>
    </source>
</evidence>
<dbReference type="InterPro" id="IPR008979">
    <property type="entry name" value="Galactose-bd-like_sf"/>
</dbReference>
<evidence type="ECO:0000256" key="5">
    <source>
        <dbReference type="ARBA" id="ARBA00023277"/>
    </source>
</evidence>
<sequence>MKKILFLLTILISSTVFGQGFLHTDGQKIVDGQGNNVLLRGLGLGGWMVQEGYMLQTAGFAGPQHSIKQKITELIGKRNTEEFYEAYLANGITKRDIDSLKAWGFNSVRLPMHYNLYTPPIEEEKDGTNTWLEKGFIMTDNLLKWCADNEMYLILDLHAAPGGQGHDANISDYDDTKPSLWESEANKQKMIAFWEKMAERYKDSPWMGGYDIINEPNWNFEGENPNGCDEMNNAPLRQLMVDITTAIRKIDKDHIIIIEGNCWGNNYNGVFPLWDDNLVISFHKYWNFNTTASIQQVLDYREKYNAPIWLGESGENSNVWFKDVLSLMESHNIGWAFWPMKKVENIAGVTSVTKNPGYETLLNYWQNGGKKPSVEYAKNALMQLAENYKMENVTVKPGVVDAMFRQVHTFETKAYKKHAIPGLIYATEYDMGTNNYAYKDADYINYRVSTGEQWAWNKGRKMRNDGVDIQNCADSNSNGYEVFDIQDGEWLLFTVNVKESGTYNMNVRYSGLEGKGKISLKVNGETVSGSLELDATGNETSYKTAILSGVDLKEGVHKLKVMFEKGGFDLNYIEFINN</sequence>
<evidence type="ECO:0000259" key="10">
    <source>
        <dbReference type="PROSITE" id="PS51175"/>
    </source>
</evidence>
<comment type="caution">
    <text evidence="11">The sequence shown here is derived from an EMBL/GenBank/DDBJ whole genome shotgun (WGS) entry which is preliminary data.</text>
</comment>
<feature type="domain" description="CBM6" evidence="10">
    <location>
        <begin position="446"/>
        <end position="576"/>
    </location>
</feature>
<dbReference type="Proteomes" id="UP000284189">
    <property type="component" value="Unassembled WGS sequence"/>
</dbReference>
<dbReference type="GO" id="GO:0030246">
    <property type="term" value="F:carbohydrate binding"/>
    <property type="evidence" value="ECO:0007669"/>
    <property type="project" value="InterPro"/>
</dbReference>
<dbReference type="Gene3D" id="3.20.20.80">
    <property type="entry name" value="Glycosidases"/>
    <property type="match status" value="1"/>
</dbReference>
<feature type="chain" id="PRO_5019550261" evidence="9">
    <location>
        <begin position="19"/>
        <end position="578"/>
    </location>
</feature>
<reference evidence="11 13" key="1">
    <citation type="submission" date="2018-08" db="EMBL/GenBank/DDBJ databases">
        <title>Proposal of Muricauda 72 sp.nov. and Muricauda NH166 sp.nov., isolated from seawater.</title>
        <authorList>
            <person name="Cheng H."/>
            <person name="Wu Y.-H."/>
            <person name="Guo L.-L."/>
            <person name="Xu X.-W."/>
        </authorList>
    </citation>
    <scope>NUCLEOTIDE SEQUENCE [LARGE SCALE GENOMIC DNA]</scope>
    <source>
        <strain evidence="11 13">NH166</strain>
    </source>
</reference>
<keyword evidence="14" id="KW-1185">Reference proteome</keyword>
<evidence type="ECO:0000256" key="2">
    <source>
        <dbReference type="ARBA" id="ARBA00022729"/>
    </source>
</evidence>
<evidence type="ECO:0000313" key="12">
    <source>
        <dbReference type="EMBL" id="TXJ99464.1"/>
    </source>
</evidence>
<dbReference type="GO" id="GO:0030245">
    <property type="term" value="P:cellulose catabolic process"/>
    <property type="evidence" value="ECO:0007669"/>
    <property type="project" value="UniProtKB-KW"/>
</dbReference>
<evidence type="ECO:0000313" key="14">
    <source>
        <dbReference type="Proteomes" id="UP000321528"/>
    </source>
</evidence>
<dbReference type="Pfam" id="PF03422">
    <property type="entry name" value="CBM_6"/>
    <property type="match status" value="1"/>
</dbReference>
<dbReference type="InterPro" id="IPR050386">
    <property type="entry name" value="Glycosyl_hydrolase_5"/>
</dbReference>
<proteinExistence type="inferred from homology"/>
<dbReference type="RefSeq" id="WP_119642280.1">
    <property type="nucleotide sequence ID" value="NZ_QXFJ01000031.1"/>
</dbReference>
<dbReference type="PROSITE" id="PS51175">
    <property type="entry name" value="CBM6"/>
    <property type="match status" value="1"/>
</dbReference>
<dbReference type="EMBL" id="QXFJ01000031">
    <property type="protein sequence ID" value="RIV67694.1"/>
    <property type="molecule type" value="Genomic_DNA"/>
</dbReference>
<dbReference type="CDD" id="cd04080">
    <property type="entry name" value="CBM6_cellulase-like"/>
    <property type="match status" value="1"/>
</dbReference>
<dbReference type="GO" id="GO:0008422">
    <property type="term" value="F:beta-glucosidase activity"/>
    <property type="evidence" value="ECO:0007669"/>
    <property type="project" value="TreeGrafter"/>
</dbReference>
<dbReference type="Proteomes" id="UP000321528">
    <property type="component" value="Unassembled WGS sequence"/>
</dbReference>
<dbReference type="GO" id="GO:0009986">
    <property type="term" value="C:cell surface"/>
    <property type="evidence" value="ECO:0007669"/>
    <property type="project" value="TreeGrafter"/>
</dbReference>
<keyword evidence="5" id="KW-0119">Carbohydrate metabolism</keyword>
<dbReference type="GO" id="GO:0005576">
    <property type="term" value="C:extracellular region"/>
    <property type="evidence" value="ECO:0007669"/>
    <property type="project" value="TreeGrafter"/>
</dbReference>
<evidence type="ECO:0000256" key="8">
    <source>
        <dbReference type="RuleBase" id="RU361153"/>
    </source>
</evidence>
<keyword evidence="3 8" id="KW-0378">Hydrolase</keyword>
<dbReference type="Gene3D" id="2.60.120.260">
    <property type="entry name" value="Galactose-binding domain-like"/>
    <property type="match status" value="1"/>
</dbReference>
<evidence type="ECO:0000313" key="11">
    <source>
        <dbReference type="EMBL" id="RIV67694.1"/>
    </source>
</evidence>
<evidence type="ECO:0000313" key="13">
    <source>
        <dbReference type="Proteomes" id="UP000284189"/>
    </source>
</evidence>
<keyword evidence="4" id="KW-0136">Cellulose degradation</keyword>
<keyword evidence="2 9" id="KW-0732">Signal</keyword>
<protein>
    <submittedName>
        <fullName evidence="12">Cellulase family glycosylhydrolase</fullName>
    </submittedName>
    <submittedName>
        <fullName evidence="11">Glycosyl hydrolase family 5</fullName>
    </submittedName>
</protein>
<accession>A0A418N2Y3</accession>
<evidence type="ECO:0000256" key="9">
    <source>
        <dbReference type="SAM" id="SignalP"/>
    </source>
</evidence>
<dbReference type="InterPro" id="IPR006584">
    <property type="entry name" value="Cellulose-bd_IV"/>
</dbReference>